<evidence type="ECO:0000256" key="4">
    <source>
        <dbReference type="ARBA" id="ARBA00022723"/>
    </source>
</evidence>
<dbReference type="OrthoDB" id="9796594at2"/>
<evidence type="ECO:0000256" key="3">
    <source>
        <dbReference type="ARBA" id="ARBA00022722"/>
    </source>
</evidence>
<keyword evidence="9" id="KW-0472">Membrane</keyword>
<organism evidence="11 12">
    <name type="scientific">Faecalibacter macacae</name>
    <dbReference type="NCBI Taxonomy" id="1859289"/>
    <lineage>
        <taxon>Bacteria</taxon>
        <taxon>Pseudomonadati</taxon>
        <taxon>Bacteroidota</taxon>
        <taxon>Flavobacteriia</taxon>
        <taxon>Flavobacteriales</taxon>
        <taxon>Weeksellaceae</taxon>
        <taxon>Faecalibacter</taxon>
    </lineage>
</organism>
<comment type="caution">
    <text evidence="11">The sequence shown here is derived from an EMBL/GenBank/DDBJ whole genome shotgun (WGS) entry which is preliminary data.</text>
</comment>
<dbReference type="GO" id="GO:0004519">
    <property type="term" value="F:endonuclease activity"/>
    <property type="evidence" value="ECO:0007669"/>
    <property type="project" value="UniProtKB-KW"/>
</dbReference>
<dbReference type="InterPro" id="IPR051547">
    <property type="entry name" value="TDP2-like"/>
</dbReference>
<evidence type="ECO:0000256" key="9">
    <source>
        <dbReference type="SAM" id="Phobius"/>
    </source>
</evidence>
<keyword evidence="5" id="KW-0227">DNA damage</keyword>
<evidence type="ECO:0000259" key="10">
    <source>
        <dbReference type="Pfam" id="PF03372"/>
    </source>
</evidence>
<feature type="transmembrane region" description="Helical" evidence="9">
    <location>
        <begin position="61"/>
        <end position="84"/>
    </location>
</feature>
<dbReference type="Proteomes" id="UP000275348">
    <property type="component" value="Unassembled WGS sequence"/>
</dbReference>
<keyword evidence="12" id="KW-1185">Reference proteome</keyword>
<feature type="transmembrane region" description="Helical" evidence="9">
    <location>
        <begin position="9"/>
        <end position="29"/>
    </location>
</feature>
<keyword evidence="9" id="KW-1133">Transmembrane helix</keyword>
<dbReference type="Gene3D" id="3.60.10.10">
    <property type="entry name" value="Endonuclease/exonuclease/phosphatase"/>
    <property type="match status" value="1"/>
</dbReference>
<dbReference type="SUPFAM" id="SSF56219">
    <property type="entry name" value="DNase I-like"/>
    <property type="match status" value="1"/>
</dbReference>
<dbReference type="Pfam" id="PF03372">
    <property type="entry name" value="Exo_endo_phos"/>
    <property type="match status" value="1"/>
</dbReference>
<evidence type="ECO:0000256" key="6">
    <source>
        <dbReference type="ARBA" id="ARBA00022801"/>
    </source>
</evidence>
<dbReference type="InterPro" id="IPR005135">
    <property type="entry name" value="Endo/exonuclease/phosphatase"/>
</dbReference>
<evidence type="ECO:0000256" key="8">
    <source>
        <dbReference type="ARBA" id="ARBA00023204"/>
    </source>
</evidence>
<evidence type="ECO:0000313" key="12">
    <source>
        <dbReference type="Proteomes" id="UP000275348"/>
    </source>
</evidence>
<keyword evidence="9" id="KW-0812">Transmembrane</keyword>
<dbReference type="PANTHER" id="PTHR15822">
    <property type="entry name" value="TRAF AND TNF RECEPTOR-ASSOCIATED PROTEIN"/>
    <property type="match status" value="1"/>
</dbReference>
<evidence type="ECO:0000256" key="7">
    <source>
        <dbReference type="ARBA" id="ARBA00022842"/>
    </source>
</evidence>
<keyword evidence="4" id="KW-0479">Metal-binding</keyword>
<proteinExistence type="predicted"/>
<dbReference type="GO" id="GO:0006281">
    <property type="term" value="P:DNA repair"/>
    <property type="evidence" value="ECO:0007669"/>
    <property type="project" value="UniProtKB-KW"/>
</dbReference>
<evidence type="ECO:0000313" key="11">
    <source>
        <dbReference type="EMBL" id="RLZ11736.1"/>
    </source>
</evidence>
<evidence type="ECO:0000256" key="1">
    <source>
        <dbReference type="ARBA" id="ARBA00001936"/>
    </source>
</evidence>
<dbReference type="AlphaFoldDB" id="A0A3L9MHW4"/>
<keyword evidence="3" id="KW-0540">Nuclease</keyword>
<evidence type="ECO:0000256" key="2">
    <source>
        <dbReference type="ARBA" id="ARBA00001946"/>
    </source>
</evidence>
<evidence type="ECO:0000256" key="5">
    <source>
        <dbReference type="ARBA" id="ARBA00022763"/>
    </source>
</evidence>
<dbReference type="PANTHER" id="PTHR15822:SF4">
    <property type="entry name" value="TYROSYL-DNA PHOSPHODIESTERASE 2"/>
    <property type="match status" value="1"/>
</dbReference>
<sequence length="312" mass="36817">MLTKCTKYLFLFMVGIYLTSKSFYQYFVFDMLVHYSIYALIIAFFILILYNYLIRKQKNKSILFLIPFVIIPYVVYNEMGHYYLGENAKGEKENFKIISINIFSQNEEFQHLQNYLKEETADVIVLQELTPSWQKHVEFIRKEYPYYKEEPRSNNFGIAVYSKIPFDTVITKNYIDEMHPSLIGELKVNGKPVSILMTHPVPPLPNQARFERRNKQYKLMKEEIDAMTNENIIFIGDFNSTTYSPNFKLLQSDKLKDARTGFGLQNSWNAFIPILRTNIDQCWVSKNIGVTNFYRGKDIQSDHFPIVAELKI</sequence>
<dbReference type="GO" id="GO:0016787">
    <property type="term" value="F:hydrolase activity"/>
    <property type="evidence" value="ECO:0007669"/>
    <property type="project" value="UniProtKB-KW"/>
</dbReference>
<keyword evidence="6" id="KW-0378">Hydrolase</keyword>
<accession>A0A3L9MHW4</accession>
<keyword evidence="11" id="KW-0255">Endonuclease</keyword>
<name>A0A3L9MHW4_9FLAO</name>
<protein>
    <submittedName>
        <fullName evidence="11">Endonuclease/exonuclease/phosphatase</fullName>
    </submittedName>
</protein>
<reference evidence="11 12" key="1">
    <citation type="submission" date="2018-10" db="EMBL/GenBank/DDBJ databases">
        <authorList>
            <person name="Chen X."/>
        </authorList>
    </citation>
    <scope>NUCLEOTIDE SEQUENCE [LARGE SCALE GENOMIC DNA]</scope>
    <source>
        <strain evidence="11 12">YIM 102668</strain>
    </source>
</reference>
<keyword evidence="7" id="KW-0460">Magnesium</keyword>
<feature type="transmembrane region" description="Helical" evidence="9">
    <location>
        <begin position="35"/>
        <end position="54"/>
    </location>
</feature>
<comment type="cofactor">
    <cofactor evidence="2">
        <name>Mg(2+)</name>
        <dbReference type="ChEBI" id="CHEBI:18420"/>
    </cofactor>
</comment>
<gene>
    <name evidence="11" type="ORF">EAH69_04770</name>
</gene>
<dbReference type="EMBL" id="RDOJ01000004">
    <property type="protein sequence ID" value="RLZ11736.1"/>
    <property type="molecule type" value="Genomic_DNA"/>
</dbReference>
<comment type="cofactor">
    <cofactor evidence="1">
        <name>Mn(2+)</name>
        <dbReference type="ChEBI" id="CHEBI:29035"/>
    </cofactor>
</comment>
<dbReference type="GO" id="GO:0046872">
    <property type="term" value="F:metal ion binding"/>
    <property type="evidence" value="ECO:0007669"/>
    <property type="project" value="UniProtKB-KW"/>
</dbReference>
<dbReference type="InterPro" id="IPR036691">
    <property type="entry name" value="Endo/exonu/phosph_ase_sf"/>
</dbReference>
<keyword evidence="8" id="KW-0234">DNA repair</keyword>
<feature type="domain" description="Endonuclease/exonuclease/phosphatase" evidence="10">
    <location>
        <begin position="99"/>
        <end position="303"/>
    </location>
</feature>